<name>A0A6C0CS87_9ZZZZ</name>
<accession>A0A6C0CS87</accession>
<reference evidence="2" key="1">
    <citation type="journal article" date="2020" name="Nature">
        <title>Giant virus diversity and host interactions through global metagenomics.</title>
        <authorList>
            <person name="Schulz F."/>
            <person name="Roux S."/>
            <person name="Paez-Espino D."/>
            <person name="Jungbluth S."/>
            <person name="Walsh D.A."/>
            <person name="Denef V.J."/>
            <person name="McMahon K.D."/>
            <person name="Konstantinidis K.T."/>
            <person name="Eloe-Fadrosh E.A."/>
            <person name="Kyrpides N.C."/>
            <person name="Woyke T."/>
        </authorList>
    </citation>
    <scope>NUCLEOTIDE SEQUENCE</scope>
    <source>
        <strain evidence="2">GVMAG-M-3300021962-46</strain>
    </source>
</reference>
<sequence>MLISIDVGIKNLALCILDKVHIHEWRVINLTYGNNLCTSIIQALNELQLRYHSAHIVIERQMTKKMLNIQCYLEMYFRLKGHSVIIYSPKHKLAGTGKENSGGGKSFYQARKKAAIILCKEWLDKYPQEGWIHELWRTTKKKDDISDALMMAIAYQSNPVLDTTQPKDIRARKPTALQQARGNYSKCNIKFFLQTMKAPIIEVAIDKKIMKSIYKFWPTLTDCLRELKLEKDILTSS</sequence>
<dbReference type="GO" id="GO:0006281">
    <property type="term" value="P:DNA repair"/>
    <property type="evidence" value="ECO:0007669"/>
    <property type="project" value="InterPro"/>
</dbReference>
<dbReference type="GO" id="GO:0000287">
    <property type="term" value="F:magnesium ion binding"/>
    <property type="evidence" value="ECO:0007669"/>
    <property type="project" value="InterPro"/>
</dbReference>
<evidence type="ECO:0000313" key="2">
    <source>
        <dbReference type="EMBL" id="QHT07012.1"/>
    </source>
</evidence>
<dbReference type="InterPro" id="IPR036397">
    <property type="entry name" value="RNaseH_sf"/>
</dbReference>
<dbReference type="Gene3D" id="3.30.420.10">
    <property type="entry name" value="Ribonuclease H-like superfamily/Ribonuclease H"/>
    <property type="match status" value="1"/>
</dbReference>
<dbReference type="Pfam" id="PF04848">
    <property type="entry name" value="Pox_A22"/>
    <property type="match status" value="1"/>
</dbReference>
<keyword evidence="1" id="KW-0378">Hydrolase</keyword>
<protein>
    <recommendedName>
        <fullName evidence="3">Mitochondrial resolvase Ydc2 catalytic domain-containing protein</fullName>
    </recommendedName>
</protein>
<evidence type="ECO:0000256" key="1">
    <source>
        <dbReference type="ARBA" id="ARBA00022801"/>
    </source>
</evidence>
<proteinExistence type="predicted"/>
<dbReference type="AlphaFoldDB" id="A0A6C0CS87"/>
<evidence type="ECO:0008006" key="3">
    <source>
        <dbReference type="Google" id="ProtNLM"/>
    </source>
</evidence>
<dbReference type="SUPFAM" id="SSF53098">
    <property type="entry name" value="Ribonuclease H-like"/>
    <property type="match status" value="1"/>
</dbReference>
<dbReference type="InterPro" id="IPR006932">
    <property type="entry name" value="HJ-resolvase_A22"/>
</dbReference>
<dbReference type="EMBL" id="MN739479">
    <property type="protein sequence ID" value="QHT07012.1"/>
    <property type="molecule type" value="Genomic_DNA"/>
</dbReference>
<dbReference type="GO" id="GO:0006310">
    <property type="term" value="P:DNA recombination"/>
    <property type="evidence" value="ECO:0007669"/>
    <property type="project" value="InterPro"/>
</dbReference>
<organism evidence="2">
    <name type="scientific">viral metagenome</name>
    <dbReference type="NCBI Taxonomy" id="1070528"/>
    <lineage>
        <taxon>unclassified sequences</taxon>
        <taxon>metagenomes</taxon>
        <taxon>organismal metagenomes</taxon>
    </lineage>
</organism>
<dbReference type="GO" id="GO:0000400">
    <property type="term" value="F:four-way junction DNA binding"/>
    <property type="evidence" value="ECO:0007669"/>
    <property type="project" value="InterPro"/>
</dbReference>
<dbReference type="GO" id="GO:0016788">
    <property type="term" value="F:hydrolase activity, acting on ester bonds"/>
    <property type="evidence" value="ECO:0007669"/>
    <property type="project" value="InterPro"/>
</dbReference>
<dbReference type="InterPro" id="IPR012337">
    <property type="entry name" value="RNaseH-like_sf"/>
</dbReference>